<feature type="region of interest" description="Disordered" evidence="1">
    <location>
        <begin position="49"/>
        <end position="82"/>
    </location>
</feature>
<reference evidence="3" key="1">
    <citation type="journal article" date="2019" name="Int. J. Syst. Evol. Microbiol.">
        <title>The Global Catalogue of Microorganisms (GCM) 10K type strain sequencing project: providing services to taxonomists for standard genome sequencing and annotation.</title>
        <authorList>
            <consortium name="The Broad Institute Genomics Platform"/>
            <consortium name="The Broad Institute Genome Sequencing Center for Infectious Disease"/>
            <person name="Wu L."/>
            <person name="Ma J."/>
        </authorList>
    </citation>
    <scope>NUCLEOTIDE SEQUENCE [LARGE SCALE GENOMIC DNA]</scope>
    <source>
        <strain evidence="3">CGMCC 4.7242</strain>
    </source>
</reference>
<gene>
    <name evidence="2" type="ORF">ACFSGJ_18120</name>
</gene>
<dbReference type="Proteomes" id="UP001597353">
    <property type="component" value="Unassembled WGS sequence"/>
</dbReference>
<evidence type="ECO:0000313" key="3">
    <source>
        <dbReference type="Proteomes" id="UP001597353"/>
    </source>
</evidence>
<dbReference type="Pfam" id="PF05069">
    <property type="entry name" value="Phage_tail_S"/>
    <property type="match status" value="1"/>
</dbReference>
<comment type="caution">
    <text evidence="2">The sequence shown here is derived from an EMBL/GenBank/DDBJ whole genome shotgun (WGS) entry which is preliminary data.</text>
</comment>
<protein>
    <submittedName>
        <fullName evidence="2">Phage virion morphogenesis protein</fullName>
    </submittedName>
</protein>
<dbReference type="InterPro" id="IPR006522">
    <property type="entry name" value="Phage_virion_morphogenesis"/>
</dbReference>
<accession>A0ABW4SAG6</accession>
<evidence type="ECO:0000256" key="1">
    <source>
        <dbReference type="SAM" id="MobiDB-lite"/>
    </source>
</evidence>
<sequence length="177" mass="19603">MIAFDINEREVEAALKRIGEALTDMTPVMQDIGELLVFSTKERFVAGVSPDGEPWAPKSQTTLDAYARRRDPEDPRPLFGPSRRLSSEIHYSASADSVEWGSSLIYAAVQQFGAEQGAFGARMGRTQPSEKRPNPQDYFFPIPWGDIPARPFLGLSEDDQAGILDTVSEWIERLAGA</sequence>
<dbReference type="EMBL" id="JBHUGH010000034">
    <property type="protein sequence ID" value="MFD1914123.1"/>
    <property type="molecule type" value="Genomic_DNA"/>
</dbReference>
<evidence type="ECO:0000313" key="2">
    <source>
        <dbReference type="EMBL" id="MFD1914123.1"/>
    </source>
</evidence>
<proteinExistence type="predicted"/>
<feature type="compositionally biased region" description="Basic and acidic residues" evidence="1">
    <location>
        <begin position="66"/>
        <end position="76"/>
    </location>
</feature>
<name>A0ABW4SAG6_9RHOB</name>
<dbReference type="RefSeq" id="WP_390265136.1">
    <property type="nucleotide sequence ID" value="NZ_JBHUGH010000034.1"/>
</dbReference>
<keyword evidence="3" id="KW-1185">Reference proteome</keyword>
<organism evidence="2 3">
    <name type="scientific">Halodurantibacterium flavum</name>
    <dbReference type="NCBI Taxonomy" id="1382802"/>
    <lineage>
        <taxon>Bacteria</taxon>
        <taxon>Pseudomonadati</taxon>
        <taxon>Pseudomonadota</taxon>
        <taxon>Alphaproteobacteria</taxon>
        <taxon>Rhodobacterales</taxon>
        <taxon>Paracoccaceae</taxon>
        <taxon>Halodurantibacterium</taxon>
    </lineage>
</organism>